<evidence type="ECO:0000259" key="1">
    <source>
        <dbReference type="Pfam" id="PF07727"/>
    </source>
</evidence>
<name>A0A392PNC3_9FABA</name>
<comment type="caution">
    <text evidence="2">The sequence shown here is derived from an EMBL/GenBank/DDBJ whole genome shotgun (WGS) entry which is preliminary data.</text>
</comment>
<sequence length="73" mass="8357">MESRLMGEEIEALHKNQTWELVPCTPNLHVIGSKWVFKSKLKSDGTLDRLKARLIAKGYHQVDGVDYIETFSP</sequence>
<proteinExistence type="predicted"/>
<protein>
    <recommendedName>
        <fullName evidence="1">Reverse transcriptase Ty1/copia-type domain-containing protein</fullName>
    </recommendedName>
</protein>
<reference evidence="2 3" key="1">
    <citation type="journal article" date="2018" name="Front. Plant Sci.">
        <title>Red Clover (Trifolium pratense) and Zigzag Clover (T. medium) - A Picture of Genomic Similarities and Differences.</title>
        <authorList>
            <person name="Dluhosova J."/>
            <person name="Istvanek J."/>
            <person name="Nedelnik J."/>
            <person name="Repkova J."/>
        </authorList>
    </citation>
    <scope>NUCLEOTIDE SEQUENCE [LARGE SCALE GENOMIC DNA]</scope>
    <source>
        <strain evidence="3">cv. 10/8</strain>
        <tissue evidence="2">Leaf</tissue>
    </source>
</reference>
<organism evidence="2 3">
    <name type="scientific">Trifolium medium</name>
    <dbReference type="NCBI Taxonomy" id="97028"/>
    <lineage>
        <taxon>Eukaryota</taxon>
        <taxon>Viridiplantae</taxon>
        <taxon>Streptophyta</taxon>
        <taxon>Embryophyta</taxon>
        <taxon>Tracheophyta</taxon>
        <taxon>Spermatophyta</taxon>
        <taxon>Magnoliopsida</taxon>
        <taxon>eudicotyledons</taxon>
        <taxon>Gunneridae</taxon>
        <taxon>Pentapetalae</taxon>
        <taxon>rosids</taxon>
        <taxon>fabids</taxon>
        <taxon>Fabales</taxon>
        <taxon>Fabaceae</taxon>
        <taxon>Papilionoideae</taxon>
        <taxon>50 kb inversion clade</taxon>
        <taxon>NPAAA clade</taxon>
        <taxon>Hologalegina</taxon>
        <taxon>IRL clade</taxon>
        <taxon>Trifolieae</taxon>
        <taxon>Trifolium</taxon>
    </lineage>
</organism>
<feature type="non-terminal residue" evidence="2">
    <location>
        <position position="73"/>
    </location>
</feature>
<keyword evidence="3" id="KW-1185">Reference proteome</keyword>
<dbReference type="AlphaFoldDB" id="A0A392PNC3"/>
<dbReference type="Pfam" id="PF07727">
    <property type="entry name" value="RVT_2"/>
    <property type="match status" value="1"/>
</dbReference>
<dbReference type="Proteomes" id="UP000265520">
    <property type="component" value="Unassembled WGS sequence"/>
</dbReference>
<dbReference type="InterPro" id="IPR013103">
    <property type="entry name" value="RVT_2"/>
</dbReference>
<feature type="domain" description="Reverse transcriptase Ty1/copia-type" evidence="1">
    <location>
        <begin position="16"/>
        <end position="73"/>
    </location>
</feature>
<dbReference type="EMBL" id="LXQA010087804">
    <property type="protein sequence ID" value="MCI13314.1"/>
    <property type="molecule type" value="Genomic_DNA"/>
</dbReference>
<accession>A0A392PNC3</accession>
<evidence type="ECO:0000313" key="3">
    <source>
        <dbReference type="Proteomes" id="UP000265520"/>
    </source>
</evidence>
<evidence type="ECO:0000313" key="2">
    <source>
        <dbReference type="EMBL" id="MCI13314.1"/>
    </source>
</evidence>